<evidence type="ECO:0000256" key="7">
    <source>
        <dbReference type="ARBA" id="ARBA00022982"/>
    </source>
</evidence>
<proteinExistence type="inferred from homology"/>
<evidence type="ECO:0000256" key="9">
    <source>
        <dbReference type="ARBA" id="ARBA00023014"/>
    </source>
</evidence>
<keyword evidence="6 11" id="KW-0274">FAD</keyword>
<dbReference type="STRING" id="1797291.A2V47_05130"/>
<feature type="binding site" evidence="12">
    <location>
        <position position="239"/>
    </location>
    <ligand>
        <name>[2Fe-2S] cluster</name>
        <dbReference type="ChEBI" id="CHEBI:190135"/>
    </ligand>
</feature>
<name>A0A1F5A7A5_9BACT</name>
<evidence type="ECO:0000256" key="10">
    <source>
        <dbReference type="ARBA" id="ARBA00034078"/>
    </source>
</evidence>
<keyword evidence="9 12" id="KW-0411">Iron-sulfur</keyword>
<evidence type="ECO:0000256" key="6">
    <source>
        <dbReference type="ARBA" id="ARBA00022827"/>
    </source>
</evidence>
<feature type="binding site" evidence="12">
    <location>
        <position position="236"/>
    </location>
    <ligand>
        <name>[2Fe-2S] cluster</name>
        <dbReference type="ChEBI" id="CHEBI:190135"/>
    </ligand>
</feature>
<keyword evidence="3 11" id="KW-0285">Flavoprotein</keyword>
<dbReference type="InterPro" id="IPR050353">
    <property type="entry name" value="PyrK_electron_transfer"/>
</dbReference>
<evidence type="ECO:0000313" key="15">
    <source>
        <dbReference type="Proteomes" id="UP000177701"/>
    </source>
</evidence>
<keyword evidence="8 12" id="KW-0408">Iron</keyword>
<dbReference type="SUPFAM" id="SSF52343">
    <property type="entry name" value="Ferredoxin reductase-like, C-terminal NADP-linked domain"/>
    <property type="match status" value="1"/>
</dbReference>
<dbReference type="InterPro" id="IPR008333">
    <property type="entry name" value="Cbr1-like_FAD-bd_dom"/>
</dbReference>
<dbReference type="PANTHER" id="PTHR43513:SF3">
    <property type="entry name" value="DIHYDROOROTATE DEHYDROGENASE B (NAD(+)), ELECTRON TRANSFER SUBUNIT-RELATED"/>
    <property type="match status" value="1"/>
</dbReference>
<evidence type="ECO:0000313" key="14">
    <source>
        <dbReference type="EMBL" id="OGD14472.1"/>
    </source>
</evidence>
<dbReference type="InterPro" id="IPR012165">
    <property type="entry name" value="Cyt_c3_hydrogenase_gsu"/>
</dbReference>
<dbReference type="Gene3D" id="2.40.30.10">
    <property type="entry name" value="Translation factors"/>
    <property type="match status" value="1"/>
</dbReference>
<dbReference type="GO" id="GO:0050660">
    <property type="term" value="F:flavin adenine dinucleotide binding"/>
    <property type="evidence" value="ECO:0007669"/>
    <property type="project" value="InterPro"/>
</dbReference>
<dbReference type="Gene3D" id="3.40.50.80">
    <property type="entry name" value="Nucleotide-binding domain of ferredoxin-NADP reductase (FNR) module"/>
    <property type="match status" value="1"/>
</dbReference>
<evidence type="ECO:0000256" key="5">
    <source>
        <dbReference type="ARBA" id="ARBA00022723"/>
    </source>
</evidence>
<evidence type="ECO:0000256" key="1">
    <source>
        <dbReference type="ARBA" id="ARBA00006422"/>
    </source>
</evidence>
<dbReference type="GO" id="GO:0046872">
    <property type="term" value="F:metal ion binding"/>
    <property type="evidence" value="ECO:0007669"/>
    <property type="project" value="UniProtKB-KW"/>
</dbReference>
<feature type="binding site" evidence="12">
    <location>
        <position position="231"/>
    </location>
    <ligand>
        <name>[2Fe-2S] cluster</name>
        <dbReference type="ChEBI" id="CHEBI:190135"/>
    </ligand>
</feature>
<dbReference type="PIRSF" id="PIRSF006816">
    <property type="entry name" value="Cyc3_hyd_g"/>
    <property type="match status" value="1"/>
</dbReference>
<evidence type="ECO:0000256" key="8">
    <source>
        <dbReference type="ARBA" id="ARBA00023004"/>
    </source>
</evidence>
<dbReference type="Gene3D" id="2.10.240.10">
    <property type="entry name" value="Dihydroorotate dehydrogenase, electron transfer subunit"/>
    <property type="match status" value="1"/>
</dbReference>
<comment type="cofactor">
    <cofactor evidence="11">
        <name>FAD</name>
        <dbReference type="ChEBI" id="CHEBI:57692"/>
    </cofactor>
    <text evidence="11">Binds 1 FAD per subunit.</text>
</comment>
<evidence type="ECO:0000256" key="11">
    <source>
        <dbReference type="PIRSR" id="PIRSR006816-1"/>
    </source>
</evidence>
<dbReference type="CDD" id="cd06218">
    <property type="entry name" value="DHOD_e_trans"/>
    <property type="match status" value="1"/>
</dbReference>
<keyword evidence="5 12" id="KW-0479">Metal-binding</keyword>
<dbReference type="PANTHER" id="PTHR43513">
    <property type="entry name" value="DIHYDROOROTATE DEHYDROGENASE B (NAD(+)), ELECTRON TRANSFER SUBUNIT"/>
    <property type="match status" value="1"/>
</dbReference>
<evidence type="ECO:0000256" key="12">
    <source>
        <dbReference type="PIRSR" id="PIRSR006816-2"/>
    </source>
</evidence>
<evidence type="ECO:0000256" key="4">
    <source>
        <dbReference type="ARBA" id="ARBA00022714"/>
    </source>
</evidence>
<dbReference type="InterPro" id="IPR019480">
    <property type="entry name" value="Dihydroorotate_DH_Fe-S-bd"/>
</dbReference>
<keyword evidence="4 12" id="KW-0001">2Fe-2S</keyword>
<dbReference type="GO" id="GO:0006221">
    <property type="term" value="P:pyrimidine nucleotide biosynthetic process"/>
    <property type="evidence" value="ECO:0007669"/>
    <property type="project" value="InterPro"/>
</dbReference>
<protein>
    <recommendedName>
        <fullName evidence="13">FAD-binding FR-type domain-containing protein</fullName>
    </recommendedName>
</protein>
<sequence>MKIENINIPLMISGNLIENINLNDNYYRMRIKAPQIARKAKPGQFVMLSMWKNKDPFLKRPFSFYGIESDSGTFDILYKEIGKGTQIMAKSKAGDLVELIGPLGNGFKIPENTNNIAVVARGIGIAALMPLILESKKRGIAIYAFLSAQTGNLLLCSNEINSISEKVFYTTDDGSKGAKGMVTNFLQNVLKEEVIDVVYVCGSKRLTKHIRNLQRKYNFLAFVSLEEHMACGIGACKGCVHKTNDGYKRVCKEGPIFPVEEVIFDD</sequence>
<dbReference type="PROSITE" id="PS51384">
    <property type="entry name" value="FAD_FR"/>
    <property type="match status" value="1"/>
</dbReference>
<dbReference type="InterPro" id="IPR017927">
    <property type="entry name" value="FAD-bd_FR_type"/>
</dbReference>
<dbReference type="InterPro" id="IPR017938">
    <property type="entry name" value="Riboflavin_synthase-like_b-brl"/>
</dbReference>
<dbReference type="AlphaFoldDB" id="A0A1F5A7A5"/>
<dbReference type="Pfam" id="PF00970">
    <property type="entry name" value="FAD_binding_6"/>
    <property type="match status" value="1"/>
</dbReference>
<comment type="caution">
    <text evidence="14">The sequence shown here is derived from an EMBL/GenBank/DDBJ whole genome shotgun (WGS) entry which is preliminary data.</text>
</comment>
<evidence type="ECO:0000256" key="2">
    <source>
        <dbReference type="ARBA" id="ARBA00022448"/>
    </source>
</evidence>
<dbReference type="GO" id="GO:0051537">
    <property type="term" value="F:2 iron, 2 sulfur cluster binding"/>
    <property type="evidence" value="ECO:0007669"/>
    <property type="project" value="UniProtKB-KW"/>
</dbReference>
<feature type="binding site" evidence="11">
    <location>
        <begin position="84"/>
        <end position="85"/>
    </location>
    <ligand>
        <name>FAD</name>
        <dbReference type="ChEBI" id="CHEBI:57692"/>
    </ligand>
</feature>
<feature type="binding site" evidence="11">
    <location>
        <begin position="60"/>
        <end position="63"/>
    </location>
    <ligand>
        <name>FAD</name>
        <dbReference type="ChEBI" id="CHEBI:57692"/>
    </ligand>
</feature>
<dbReference type="InterPro" id="IPR037117">
    <property type="entry name" value="Dihydroorotate_DH_ele_sf"/>
</dbReference>
<keyword evidence="2" id="KW-0813">Transport</keyword>
<dbReference type="GO" id="GO:0016491">
    <property type="term" value="F:oxidoreductase activity"/>
    <property type="evidence" value="ECO:0007669"/>
    <property type="project" value="InterPro"/>
</dbReference>
<organism evidence="14 15">
    <name type="scientific">Candidatus Sediminicultor quintus</name>
    <dbReference type="NCBI Taxonomy" id="1797291"/>
    <lineage>
        <taxon>Bacteria</taxon>
        <taxon>Pseudomonadati</taxon>
        <taxon>Atribacterota</taxon>
        <taxon>Candidatus Phoenicimicrobiia</taxon>
        <taxon>Candidatus Pheonicimicrobiales</taxon>
        <taxon>Candidatus Phoenicimicrobiaceae</taxon>
        <taxon>Candidatus Sediminicultor</taxon>
    </lineage>
</organism>
<feature type="binding site" evidence="12">
    <location>
        <position position="251"/>
    </location>
    <ligand>
        <name>[2Fe-2S] cluster</name>
        <dbReference type="ChEBI" id="CHEBI:190135"/>
    </ligand>
</feature>
<feature type="domain" description="FAD-binding FR-type" evidence="13">
    <location>
        <begin position="9"/>
        <end position="109"/>
    </location>
</feature>
<reference evidence="14 15" key="1">
    <citation type="journal article" date="2016" name="Nat. Commun.">
        <title>Thousands of microbial genomes shed light on interconnected biogeochemical processes in an aquifer system.</title>
        <authorList>
            <person name="Anantharaman K."/>
            <person name="Brown C.T."/>
            <person name="Hug L.A."/>
            <person name="Sharon I."/>
            <person name="Castelle C.J."/>
            <person name="Probst A.J."/>
            <person name="Thomas B.C."/>
            <person name="Singh A."/>
            <person name="Wilkins M.J."/>
            <person name="Karaoz U."/>
            <person name="Brodie E.L."/>
            <person name="Williams K.H."/>
            <person name="Hubbard S.S."/>
            <person name="Banfield J.F."/>
        </authorList>
    </citation>
    <scope>NUCLEOTIDE SEQUENCE [LARGE SCALE GENOMIC DNA]</scope>
</reference>
<comment type="cofactor">
    <cofactor evidence="12">
        <name>[2Fe-2S] cluster</name>
        <dbReference type="ChEBI" id="CHEBI:190135"/>
    </cofactor>
    <text evidence="12">Binds 1 [2Fe-2S] cluster per subunit.</text>
</comment>
<dbReference type="SUPFAM" id="SSF63380">
    <property type="entry name" value="Riboflavin synthase domain-like"/>
    <property type="match status" value="1"/>
</dbReference>
<accession>A0A1F5A7A5</accession>
<comment type="similarity">
    <text evidence="1">Belongs to the PyrK family.</text>
</comment>
<dbReference type="InterPro" id="IPR039261">
    <property type="entry name" value="FNR_nucleotide-bd"/>
</dbReference>
<evidence type="ECO:0000259" key="13">
    <source>
        <dbReference type="PROSITE" id="PS51384"/>
    </source>
</evidence>
<comment type="cofactor">
    <cofactor evidence="10">
        <name>[2Fe-2S] cluster</name>
        <dbReference type="ChEBI" id="CHEBI:190135"/>
    </cofactor>
</comment>
<dbReference type="EMBL" id="MEYH01000083">
    <property type="protein sequence ID" value="OGD14472.1"/>
    <property type="molecule type" value="Genomic_DNA"/>
</dbReference>
<dbReference type="Proteomes" id="UP000177701">
    <property type="component" value="Unassembled WGS sequence"/>
</dbReference>
<evidence type="ECO:0000256" key="3">
    <source>
        <dbReference type="ARBA" id="ARBA00022630"/>
    </source>
</evidence>
<keyword evidence="7" id="KW-0249">Electron transport</keyword>
<dbReference type="Pfam" id="PF10418">
    <property type="entry name" value="DHODB_Fe-S_bind"/>
    <property type="match status" value="1"/>
</dbReference>
<gene>
    <name evidence="14" type="ORF">A2V47_05130</name>
</gene>